<dbReference type="InterPro" id="IPR013783">
    <property type="entry name" value="Ig-like_fold"/>
</dbReference>
<keyword evidence="2" id="KW-1185">Reference proteome</keyword>
<evidence type="ECO:0000313" key="2">
    <source>
        <dbReference type="Proteomes" id="UP000620133"/>
    </source>
</evidence>
<evidence type="ECO:0008006" key="3">
    <source>
        <dbReference type="Google" id="ProtNLM"/>
    </source>
</evidence>
<dbReference type="RefSeq" id="WP_176240000.1">
    <property type="nucleotide sequence ID" value="NZ_AP024412.1"/>
</dbReference>
<gene>
    <name evidence="1" type="ORF">MPAN_004540</name>
</gene>
<dbReference type="PANTHER" id="PTHR24273:SF32">
    <property type="entry name" value="HYALIN"/>
    <property type="match status" value="1"/>
</dbReference>
<sequence length="547" mass="61032">MKFKKVIFSLFLFMGALLVVSSTAYASSSPNVKFVEDGGLIYLDDNNREIDSSTHEMRTKVYDWYIDQGGNMVTVDLRDYVDYIPTKTYTMTINNSGHIDYTGDILWFIVEQDGDDMWFYNYEGFSLFIPGADKLTISWEESAEDYAPVFSGETAFVTTVDNPIGESSIRSYLIAIDETDGNVTHLITLDQDNYTSNNSILGSYTLEYSVTDSSGNRAELIVTVIVKDVLSPTWNEEKDSVSISYTQTFDIEAYKAQLDAIDNYDDASSLVITIDSNLYTASKTIPGSYEVVYKIVDTSGNSLYANVDVNVIDDVKPSFSGPTTISKPTTEAMTITEIKGQLSANDAINGNLTSSIQIVSDEYTGNGNVVGNYDIQFSVTDSSGNIEYHTFSVEVFDNLPPVFYVRDGYFVTVEQSVTLSQQDFIDILEITGQITVSGTGDIEFYSLLNEYEGNETTPGIYALSFRAVSQSGDEAIYNMAVEVMEDSEDPIDVIEEDTFDITAFWNDNKTYIIGGLIFVASLMVVFSIYKKVKKNVPKKKKYKKIRK</sequence>
<reference evidence="1" key="1">
    <citation type="submission" date="2021-01" db="EMBL/GenBank/DDBJ databases">
        <title>Draft genome sequence of Acholeplasmataceae bacterium strain Mahy22.</title>
        <authorList>
            <person name="Watanabe M."/>
            <person name="Kojima H."/>
            <person name="Fukui M."/>
        </authorList>
    </citation>
    <scope>NUCLEOTIDE SEQUENCE</scope>
    <source>
        <strain evidence="1">Mahy22</strain>
    </source>
</reference>
<organism evidence="1 2">
    <name type="scientific">Mariniplasma anaerobium</name>
    <dbReference type="NCBI Taxonomy" id="2735436"/>
    <lineage>
        <taxon>Bacteria</taxon>
        <taxon>Bacillati</taxon>
        <taxon>Mycoplasmatota</taxon>
        <taxon>Mollicutes</taxon>
        <taxon>Acholeplasmatales</taxon>
        <taxon>Acholeplasmataceae</taxon>
        <taxon>Mariniplasma</taxon>
    </lineage>
</organism>
<name>A0A7U9XWA0_9MOLU</name>
<dbReference type="Proteomes" id="UP000620133">
    <property type="component" value="Chromosome"/>
</dbReference>
<accession>A0A7U9XWA0</accession>
<dbReference type="EMBL" id="AP024412">
    <property type="protein sequence ID" value="BCR35561.1"/>
    <property type="molecule type" value="Genomic_DNA"/>
</dbReference>
<proteinExistence type="predicted"/>
<protein>
    <recommendedName>
        <fullName evidence="3">DUF5011 domain-containing protein</fullName>
    </recommendedName>
</protein>
<dbReference type="AlphaFoldDB" id="A0A7U9XWA0"/>
<dbReference type="PANTHER" id="PTHR24273">
    <property type="entry name" value="FI04643P-RELATED"/>
    <property type="match status" value="1"/>
</dbReference>
<evidence type="ECO:0000313" key="1">
    <source>
        <dbReference type="EMBL" id="BCR35561.1"/>
    </source>
</evidence>
<dbReference type="KEGG" id="manr:MPAN_004540"/>
<dbReference type="Gene3D" id="2.60.40.10">
    <property type="entry name" value="Immunoglobulins"/>
    <property type="match status" value="3"/>
</dbReference>